<feature type="region of interest" description="Disordered" evidence="1">
    <location>
        <begin position="270"/>
        <end position="292"/>
    </location>
</feature>
<reference evidence="2 3" key="1">
    <citation type="submission" date="2020-06" db="EMBL/GenBank/DDBJ databases">
        <authorList>
            <person name="Li R."/>
            <person name="Bekaert M."/>
        </authorList>
    </citation>
    <scope>NUCLEOTIDE SEQUENCE [LARGE SCALE GENOMIC DNA]</scope>
    <source>
        <strain evidence="3">wild</strain>
    </source>
</reference>
<dbReference type="Pfam" id="PF03269">
    <property type="entry name" value="DUF268"/>
    <property type="match status" value="1"/>
</dbReference>
<dbReference type="EMBL" id="CACVKT020003689">
    <property type="protein sequence ID" value="CAC5385158.1"/>
    <property type="molecule type" value="Genomic_DNA"/>
</dbReference>
<dbReference type="OrthoDB" id="428346at2759"/>
<name>A0A6J8BMB9_MYTCO</name>
<dbReference type="AlphaFoldDB" id="A0A6J8BMB9"/>
<sequence>MMDQANMAVHSLTMPAPGKYNLSYELKSILQDCGQLCNTSRQGSPGPYFDHILAPIDCNAILKNEYVDRGHGLPLAPETIPIELMNEFSMNNRIPVRYWHLNSQYLGKKASSPVWTEKAIEDWIIQAKEGKLKGNYGEKETNALRDGLKHAPGIKDGRVLVIGSEIPWVEACVLEAGAREVVTLEYGSIISEHPKVKTMVPFVFRMRYLNNTLGTFDAIVTFSSIEHSGLGRYGDALNPWGDIIAIARAWCVTKPGGSLTIVPKPRTRLKRTIAEHRTTSSESSDGSSDDSVDYFDVDYVLERTVDSEFTFTDEPAVDETEPAQDASIPSGDAQPGENQGPEMETAAGSASDIDEDANPQEDTPKEEDEQPQEPDTSPVPVRRSGRDRRPPLISSGLYDIAAIGTTSFGHTCLHGSFEANS</sequence>
<feature type="compositionally biased region" description="Acidic residues" evidence="1">
    <location>
        <begin position="352"/>
        <end position="372"/>
    </location>
</feature>
<feature type="region of interest" description="Disordered" evidence="1">
    <location>
        <begin position="309"/>
        <end position="395"/>
    </location>
</feature>
<organism evidence="2 3">
    <name type="scientific">Mytilus coruscus</name>
    <name type="common">Sea mussel</name>
    <dbReference type="NCBI Taxonomy" id="42192"/>
    <lineage>
        <taxon>Eukaryota</taxon>
        <taxon>Metazoa</taxon>
        <taxon>Spiralia</taxon>
        <taxon>Lophotrochozoa</taxon>
        <taxon>Mollusca</taxon>
        <taxon>Bivalvia</taxon>
        <taxon>Autobranchia</taxon>
        <taxon>Pteriomorphia</taxon>
        <taxon>Mytilida</taxon>
        <taxon>Mytiloidea</taxon>
        <taxon>Mytilidae</taxon>
        <taxon>Mytilinae</taxon>
        <taxon>Mytilus</taxon>
    </lineage>
</organism>
<dbReference type="Proteomes" id="UP000507470">
    <property type="component" value="Unassembled WGS sequence"/>
</dbReference>
<proteinExistence type="predicted"/>
<keyword evidence="3" id="KW-1185">Reference proteome</keyword>
<evidence type="ECO:0000313" key="3">
    <source>
        <dbReference type="Proteomes" id="UP000507470"/>
    </source>
</evidence>
<gene>
    <name evidence="2" type="ORF">MCOR_20732</name>
</gene>
<dbReference type="InterPro" id="IPR004951">
    <property type="entry name" value="DUF268_CAE_spp"/>
</dbReference>
<accession>A0A6J8BMB9</accession>
<evidence type="ECO:0000256" key="1">
    <source>
        <dbReference type="SAM" id="MobiDB-lite"/>
    </source>
</evidence>
<evidence type="ECO:0000313" key="2">
    <source>
        <dbReference type="EMBL" id="CAC5385158.1"/>
    </source>
</evidence>
<protein>
    <submittedName>
        <fullName evidence="2">Uncharacterized protein</fullName>
    </submittedName>
</protein>